<dbReference type="SUPFAM" id="SSF56801">
    <property type="entry name" value="Acetyl-CoA synthetase-like"/>
    <property type="match status" value="1"/>
</dbReference>
<feature type="domain" description="AMP-dependent synthetase/ligase" evidence="3">
    <location>
        <begin position="78"/>
        <end position="423"/>
    </location>
</feature>
<proteinExistence type="inferred from homology"/>
<evidence type="ECO:0000256" key="1">
    <source>
        <dbReference type="ARBA" id="ARBA00006432"/>
    </source>
</evidence>
<protein>
    <recommendedName>
        <fullName evidence="7">Acetyl-CoA synthetase-like protein</fullName>
    </recommendedName>
</protein>
<dbReference type="Gene3D" id="2.30.38.10">
    <property type="entry name" value="Luciferase, Domain 3"/>
    <property type="match status" value="1"/>
</dbReference>
<dbReference type="GO" id="GO:0016405">
    <property type="term" value="F:CoA-ligase activity"/>
    <property type="evidence" value="ECO:0007669"/>
    <property type="project" value="TreeGrafter"/>
</dbReference>
<evidence type="ECO:0000259" key="4">
    <source>
        <dbReference type="Pfam" id="PF13193"/>
    </source>
</evidence>
<accession>A0A8H6VZX1</accession>
<evidence type="ECO:0000313" key="6">
    <source>
        <dbReference type="Proteomes" id="UP000613580"/>
    </source>
</evidence>
<comment type="caution">
    <text evidence="5">The sequence shown here is derived from an EMBL/GenBank/DDBJ whole genome shotgun (WGS) entry which is preliminary data.</text>
</comment>
<keyword evidence="2" id="KW-0436">Ligase</keyword>
<dbReference type="PROSITE" id="PS00455">
    <property type="entry name" value="AMP_BINDING"/>
    <property type="match status" value="1"/>
</dbReference>
<dbReference type="Gene3D" id="3.30.300.30">
    <property type="match status" value="1"/>
</dbReference>
<evidence type="ECO:0000313" key="5">
    <source>
        <dbReference type="EMBL" id="KAF7299897.1"/>
    </source>
</evidence>
<dbReference type="PANTHER" id="PTHR24096">
    <property type="entry name" value="LONG-CHAIN-FATTY-ACID--COA LIGASE"/>
    <property type="match status" value="1"/>
</dbReference>
<keyword evidence="6" id="KW-1185">Reference proteome</keyword>
<dbReference type="InterPro" id="IPR000873">
    <property type="entry name" value="AMP-dep_synth/lig_dom"/>
</dbReference>
<dbReference type="OrthoDB" id="1898221at2759"/>
<dbReference type="Pfam" id="PF00501">
    <property type="entry name" value="AMP-binding"/>
    <property type="match status" value="1"/>
</dbReference>
<dbReference type="AlphaFoldDB" id="A0A8H6VZX1"/>
<dbReference type="Gene3D" id="3.40.50.980">
    <property type="match status" value="2"/>
</dbReference>
<dbReference type="InterPro" id="IPR020845">
    <property type="entry name" value="AMP-binding_CS"/>
</dbReference>
<sequence length="584" mass="64142">MTMPGKVIKSHFPPLPPIPDVNIYSLMFGRPDQAEWKEFVFQVDDKTGHKRMFRDAPGHVALAATALAASPEKGGLGLQVGGGEIIGLIGNNSFEYFDITLGLTSLTIPYALISSYSTRRELVHALKLTKATRLFVDAKLLKNVLSAIQDKDVRITAEQVYVLAGPAPSGRISLADLTEGVKRSKIPLEGTRPAKKDTLAYLIMSSGTSGLPKAVMISHGNLFASAMQALVMHTTVTPYSTAPQVAHTITIATLPMFHSYGLHVYVMRATLTPATFIFLERFDPTQYLQYVPKYKVTHLTLIPSMIHQLVHHPDFLKTEMSTVVFVNSGAAYLPPTLSDRFLAHLGKGADLHQGYGLSEGTLAATCRVPTGLFGNTGTPVGSQGMLQPGIEARLVLEDEFTDAAMGEVGELWLRGPSICLGYWNNPSANASTFVDGWLRTGDQFRRDEQGFLFFADRGKDTLKVSGVQVSPKEIEDALLAHPDKLISDVSVAGVSGGRTSDEKVPHAWVILSDAGKRKGEKETIRVLLKWHEEQLSRYKWLRGGIEVVKAIPKTPTGKTLRRTLQEEYEARKRIRESEQIQARL</sequence>
<gene>
    <name evidence="5" type="ORF">HMN09_00997300</name>
</gene>
<comment type="similarity">
    <text evidence="1">Belongs to the ATP-dependent AMP-binding enzyme family.</text>
</comment>
<dbReference type="Pfam" id="PF13193">
    <property type="entry name" value="AMP-binding_C"/>
    <property type="match status" value="1"/>
</dbReference>
<evidence type="ECO:0000256" key="2">
    <source>
        <dbReference type="ARBA" id="ARBA00022598"/>
    </source>
</evidence>
<name>A0A8H6VZX1_MYCCL</name>
<dbReference type="EMBL" id="JACAZE010000014">
    <property type="protein sequence ID" value="KAF7299897.1"/>
    <property type="molecule type" value="Genomic_DNA"/>
</dbReference>
<evidence type="ECO:0008006" key="7">
    <source>
        <dbReference type="Google" id="ProtNLM"/>
    </source>
</evidence>
<evidence type="ECO:0000259" key="3">
    <source>
        <dbReference type="Pfam" id="PF00501"/>
    </source>
</evidence>
<dbReference type="Proteomes" id="UP000613580">
    <property type="component" value="Unassembled WGS sequence"/>
</dbReference>
<organism evidence="5 6">
    <name type="scientific">Mycena chlorophos</name>
    <name type="common">Agaric fungus</name>
    <name type="synonym">Agaricus chlorophos</name>
    <dbReference type="NCBI Taxonomy" id="658473"/>
    <lineage>
        <taxon>Eukaryota</taxon>
        <taxon>Fungi</taxon>
        <taxon>Dikarya</taxon>
        <taxon>Basidiomycota</taxon>
        <taxon>Agaricomycotina</taxon>
        <taxon>Agaricomycetes</taxon>
        <taxon>Agaricomycetidae</taxon>
        <taxon>Agaricales</taxon>
        <taxon>Marasmiineae</taxon>
        <taxon>Mycenaceae</taxon>
        <taxon>Mycena</taxon>
    </lineage>
</organism>
<dbReference type="InterPro" id="IPR045851">
    <property type="entry name" value="AMP-bd_C_sf"/>
</dbReference>
<feature type="domain" description="AMP-binding enzyme C-terminal" evidence="4">
    <location>
        <begin position="473"/>
        <end position="558"/>
    </location>
</feature>
<dbReference type="InterPro" id="IPR025110">
    <property type="entry name" value="AMP-bd_C"/>
</dbReference>
<reference evidence="5" key="1">
    <citation type="submission" date="2020-05" db="EMBL/GenBank/DDBJ databases">
        <title>Mycena genomes resolve the evolution of fungal bioluminescence.</title>
        <authorList>
            <person name="Tsai I.J."/>
        </authorList>
    </citation>
    <scope>NUCLEOTIDE SEQUENCE</scope>
    <source>
        <strain evidence="5">110903Hualien_Pintung</strain>
    </source>
</reference>
<dbReference type="PANTHER" id="PTHR24096:SF149">
    <property type="entry name" value="AMP-BINDING DOMAIN-CONTAINING PROTEIN-RELATED"/>
    <property type="match status" value="1"/>
</dbReference>